<organism evidence="2 3">
    <name type="scientific">Ovis ammon polii</name>
    <dbReference type="NCBI Taxonomy" id="230172"/>
    <lineage>
        <taxon>Eukaryota</taxon>
        <taxon>Metazoa</taxon>
        <taxon>Chordata</taxon>
        <taxon>Craniata</taxon>
        <taxon>Vertebrata</taxon>
        <taxon>Euteleostomi</taxon>
        <taxon>Mammalia</taxon>
        <taxon>Eutheria</taxon>
        <taxon>Laurasiatheria</taxon>
        <taxon>Artiodactyla</taxon>
        <taxon>Ruminantia</taxon>
        <taxon>Pecora</taxon>
        <taxon>Bovidae</taxon>
        <taxon>Caprinae</taxon>
        <taxon>Ovis</taxon>
    </lineage>
</organism>
<evidence type="ECO:0000256" key="1">
    <source>
        <dbReference type="SAM" id="MobiDB-lite"/>
    </source>
</evidence>
<sequence length="183" mass="20696">MPRNGQKKEDLPVCTGSGRESGRSVRKSRGGFPEVVNGQSGPYWSGAKWNPSCVWKDNYGKSVNVIPLRVDGFVNAIEFDDLGDWINFRFNLTYEALQDSRDEMKPLSELPASVCTGFRCLEFQITFVQFRILFSTSPRLTLTYFQLQEYVQVDHFSGAKRVTLTDLGGKCLRSKESFGEGEK</sequence>
<comment type="caution">
    <text evidence="2">The sequence shown here is derived from an EMBL/GenBank/DDBJ whole genome shotgun (WGS) entry which is preliminary data.</text>
</comment>
<reference evidence="2" key="1">
    <citation type="submission" date="2022-03" db="EMBL/GenBank/DDBJ databases">
        <title>Genomic analyses of argali, domestic sheep and their hybrids provide insights into chromosomal evolution, heterosis and genetic basis of agronomic traits.</title>
        <authorList>
            <person name="Li M."/>
        </authorList>
    </citation>
    <scope>NUCLEOTIDE SEQUENCE</scope>
    <source>
        <strain evidence="2">CAU-MHL-2022a</strain>
        <tissue evidence="2">Skin</tissue>
    </source>
</reference>
<evidence type="ECO:0000313" key="2">
    <source>
        <dbReference type="EMBL" id="KAI4542512.1"/>
    </source>
</evidence>
<proteinExistence type="predicted"/>
<dbReference type="AlphaFoldDB" id="A0AAD4UDA4"/>
<name>A0AAD4UDA4_OVIAM</name>
<feature type="compositionally biased region" description="Basic and acidic residues" evidence="1">
    <location>
        <begin position="1"/>
        <end position="11"/>
    </location>
</feature>
<evidence type="ECO:0000313" key="3">
    <source>
        <dbReference type="Proteomes" id="UP001214576"/>
    </source>
</evidence>
<protein>
    <submittedName>
        <fullName evidence="2">Uncharacterized protein</fullName>
    </submittedName>
</protein>
<dbReference type="EMBL" id="JAKZEL010000007">
    <property type="protein sequence ID" value="KAI4542512.1"/>
    <property type="molecule type" value="Genomic_DNA"/>
</dbReference>
<gene>
    <name evidence="2" type="ORF">MG293_007891</name>
</gene>
<feature type="region of interest" description="Disordered" evidence="1">
    <location>
        <begin position="1"/>
        <end position="31"/>
    </location>
</feature>
<dbReference type="Proteomes" id="UP001214576">
    <property type="component" value="Unassembled WGS sequence"/>
</dbReference>
<keyword evidence="3" id="KW-1185">Reference proteome</keyword>
<accession>A0AAD4UDA4</accession>